<dbReference type="Pfam" id="PF07811">
    <property type="entry name" value="TadE"/>
    <property type="match status" value="1"/>
</dbReference>
<dbReference type="Proteomes" id="UP000318693">
    <property type="component" value="Unassembled WGS sequence"/>
</dbReference>
<evidence type="ECO:0000259" key="2">
    <source>
        <dbReference type="Pfam" id="PF07811"/>
    </source>
</evidence>
<gene>
    <name evidence="3" type="ORF">FJ693_14070</name>
</gene>
<proteinExistence type="predicted"/>
<evidence type="ECO:0000256" key="1">
    <source>
        <dbReference type="SAM" id="Phobius"/>
    </source>
</evidence>
<dbReference type="InterPro" id="IPR012495">
    <property type="entry name" value="TadE-like_dom"/>
</dbReference>
<sequence>MTHRGRESGSAIVEFVLVSVLVVTIVVALIQLVLALHVRNTLIDSASEGARHGALLGTTPADGVARTRELIELTLAPRYARDVSARVVPDGAGEVIEVVVNAPLPVLGLLGPTGVVTVEGHAVVEPALDGTP</sequence>
<protein>
    <submittedName>
        <fullName evidence="3">Pilus assembly protein</fullName>
    </submittedName>
</protein>
<reference evidence="3 4" key="1">
    <citation type="submission" date="2019-07" db="EMBL/GenBank/DDBJ databases">
        <title>Georgenia wutianyii sp. nov. and Georgenia *** sp. nov. isolated from plateau pika (Ochotona curzoniae) in the Qinghai-Tibet plateau of China.</title>
        <authorList>
            <person name="Tian Z."/>
        </authorList>
    </citation>
    <scope>NUCLEOTIDE SEQUENCE [LARGE SCALE GENOMIC DNA]</scope>
    <source>
        <strain evidence="3 4">Z446</strain>
    </source>
</reference>
<feature type="domain" description="TadE-like" evidence="2">
    <location>
        <begin position="9"/>
        <end position="51"/>
    </location>
</feature>
<keyword evidence="1" id="KW-0812">Transmembrane</keyword>
<evidence type="ECO:0000313" key="3">
    <source>
        <dbReference type="EMBL" id="TRW44329.1"/>
    </source>
</evidence>
<dbReference type="AlphaFoldDB" id="A0A552WP11"/>
<organism evidence="3 4">
    <name type="scientific">Georgenia yuyongxinii</name>
    <dbReference type="NCBI Taxonomy" id="2589797"/>
    <lineage>
        <taxon>Bacteria</taxon>
        <taxon>Bacillati</taxon>
        <taxon>Actinomycetota</taxon>
        <taxon>Actinomycetes</taxon>
        <taxon>Micrococcales</taxon>
        <taxon>Bogoriellaceae</taxon>
        <taxon>Georgenia</taxon>
    </lineage>
</organism>
<comment type="caution">
    <text evidence="3">The sequence shown here is derived from an EMBL/GenBank/DDBJ whole genome shotgun (WGS) entry which is preliminary data.</text>
</comment>
<feature type="transmembrane region" description="Helical" evidence="1">
    <location>
        <begin position="12"/>
        <end position="36"/>
    </location>
</feature>
<keyword evidence="4" id="KW-1185">Reference proteome</keyword>
<keyword evidence="1" id="KW-1133">Transmembrane helix</keyword>
<keyword evidence="1" id="KW-0472">Membrane</keyword>
<accession>A0A552WP11</accession>
<dbReference type="EMBL" id="VJXR01000047">
    <property type="protein sequence ID" value="TRW44329.1"/>
    <property type="molecule type" value="Genomic_DNA"/>
</dbReference>
<name>A0A552WP11_9MICO</name>
<evidence type="ECO:0000313" key="4">
    <source>
        <dbReference type="Proteomes" id="UP000318693"/>
    </source>
</evidence>